<dbReference type="EMBL" id="JACHIB010000012">
    <property type="protein sequence ID" value="MBB6084137.1"/>
    <property type="molecule type" value="Genomic_DNA"/>
</dbReference>
<keyword evidence="1" id="KW-0812">Transmembrane</keyword>
<feature type="transmembrane region" description="Helical" evidence="1">
    <location>
        <begin position="109"/>
        <end position="132"/>
    </location>
</feature>
<protein>
    <recommendedName>
        <fullName evidence="4">DUF2868 domain-containing protein</fullName>
    </recommendedName>
</protein>
<dbReference type="Proteomes" id="UP000541136">
    <property type="component" value="Unassembled WGS sequence"/>
</dbReference>
<comment type="caution">
    <text evidence="2">The sequence shown here is derived from an EMBL/GenBank/DDBJ whole genome shotgun (WGS) entry which is preliminary data.</text>
</comment>
<dbReference type="RefSeq" id="WP_052355515.1">
    <property type="nucleotide sequence ID" value="NZ_JACHIB010000012.1"/>
</dbReference>
<proteinExistence type="predicted"/>
<evidence type="ECO:0000313" key="2">
    <source>
        <dbReference type="EMBL" id="MBB6084137.1"/>
    </source>
</evidence>
<feature type="transmembrane region" description="Helical" evidence="1">
    <location>
        <begin position="81"/>
        <end position="102"/>
    </location>
</feature>
<evidence type="ECO:0000313" key="3">
    <source>
        <dbReference type="Proteomes" id="UP000541136"/>
    </source>
</evidence>
<dbReference type="Pfam" id="PF11067">
    <property type="entry name" value="DUF2868"/>
    <property type="match status" value="1"/>
</dbReference>
<name>A0A7W9TRC2_CASDE</name>
<organism evidence="2 3">
    <name type="scientific">Castellaniella defragrans</name>
    <name type="common">Alcaligenes defragrans</name>
    <dbReference type="NCBI Taxonomy" id="75697"/>
    <lineage>
        <taxon>Bacteria</taxon>
        <taxon>Pseudomonadati</taxon>
        <taxon>Pseudomonadota</taxon>
        <taxon>Betaproteobacteria</taxon>
        <taxon>Burkholderiales</taxon>
        <taxon>Alcaligenaceae</taxon>
        <taxon>Castellaniella</taxon>
    </lineage>
</organism>
<evidence type="ECO:0008006" key="4">
    <source>
        <dbReference type="Google" id="ProtNLM"/>
    </source>
</evidence>
<sequence>MWNRPAAADARAASPLLQHWQAEAIRLREAHWGPLEDRAACQAALRRPPDLQERILARAAWLVEHGELHDRLVQWAVGARWALAALWLCACLAGIGTAAAVLGQGQVNLALALLGLLGLHALTFLIWLAGWLPGLPDSTALSRLWLWLTRRLVRGPDAALAAQAFLSLLGRARAWKTAIGLISHGAWTAAFLGAVPTLIVLLSTRRYTFHWETTLLSPEAFVGATRALGHLPGLLGFPAPDDVQIAASLGAQPLAAGVQADWSLWLIGCIVVWGLLPRLLALSACILLLRRRRARLAVDPSLPGWLDLRERLLPTHASLGIDRPAPAAATAASPAAPAAAEDGRAAVLAYELGPDLAWPPAGLPAGVADLGRCDSREDRARIRALLRAPPAHLLFVCDARLTPDRGAAAWLDELRRSCPDLRALCLGGTPQRVQAWQDTLTQQSVPRIPSLNGWLEYIGSPRHD</sequence>
<feature type="transmembrane region" description="Helical" evidence="1">
    <location>
        <begin position="262"/>
        <end position="289"/>
    </location>
</feature>
<accession>A0A7W9TRC2</accession>
<keyword evidence="1" id="KW-0472">Membrane</keyword>
<dbReference type="AlphaFoldDB" id="A0A7W9TRC2"/>
<reference evidence="2 3" key="1">
    <citation type="submission" date="2020-08" db="EMBL/GenBank/DDBJ databases">
        <title>Genomic Encyclopedia of Type Strains, Phase IV (KMG-IV): sequencing the most valuable type-strain genomes for metagenomic binning, comparative biology and taxonomic classification.</title>
        <authorList>
            <person name="Goeker M."/>
        </authorList>
    </citation>
    <scope>NUCLEOTIDE SEQUENCE [LARGE SCALE GENOMIC DNA]</scope>
    <source>
        <strain evidence="2 3">DSM 12141</strain>
    </source>
</reference>
<feature type="transmembrane region" description="Helical" evidence="1">
    <location>
        <begin position="181"/>
        <end position="202"/>
    </location>
</feature>
<dbReference type="InterPro" id="IPR021296">
    <property type="entry name" value="DUF2868"/>
</dbReference>
<evidence type="ECO:0000256" key="1">
    <source>
        <dbReference type="SAM" id="Phobius"/>
    </source>
</evidence>
<gene>
    <name evidence="2" type="ORF">HNR28_002182</name>
</gene>
<keyword evidence="1" id="KW-1133">Transmembrane helix</keyword>